<dbReference type="PANTHER" id="PTHR43056:SF5">
    <property type="entry name" value="PEPTIDASE S9 PROLYL OLIGOPEPTIDASE CATALYTIC DOMAIN-CONTAINING PROTEIN"/>
    <property type="match status" value="1"/>
</dbReference>
<protein>
    <recommendedName>
        <fullName evidence="3">Peptidase</fullName>
    </recommendedName>
</protein>
<proteinExistence type="predicted"/>
<dbReference type="SUPFAM" id="SSF69304">
    <property type="entry name" value="Tricorn protease N-terminal domain"/>
    <property type="match status" value="1"/>
</dbReference>
<reference evidence="1 2" key="1">
    <citation type="submission" date="2019-03" db="EMBL/GenBank/DDBJ databases">
        <authorList>
            <person name="Kox A.R. M."/>
        </authorList>
    </citation>
    <scope>NUCLEOTIDE SEQUENCE [LARGE SCALE GENOMIC DNA]</scope>
    <source>
        <strain evidence="1">MTUNDRAET4 annotated genome</strain>
    </source>
</reference>
<dbReference type="AlphaFoldDB" id="A0A4U8Z555"/>
<gene>
    <name evidence="1" type="ORF">MTUNDRAET4_3570</name>
</gene>
<evidence type="ECO:0000313" key="1">
    <source>
        <dbReference type="EMBL" id="VFU10457.1"/>
    </source>
</evidence>
<evidence type="ECO:0008006" key="3">
    <source>
        <dbReference type="Google" id="ProtNLM"/>
    </source>
</evidence>
<dbReference type="PANTHER" id="PTHR43056">
    <property type="entry name" value="PEPTIDASE S9 PROLYL OLIGOPEPTIDASE"/>
    <property type="match status" value="1"/>
</dbReference>
<dbReference type="EMBL" id="LR536450">
    <property type="protein sequence ID" value="VFU10457.1"/>
    <property type="molecule type" value="Genomic_DNA"/>
</dbReference>
<sequence length="459" mass="51870">MKKIAPYGTWTSPVTTDLMTAAAISLGGLTVDGETLYWLEGRPTENGRTALLRRRPDGVIEELTRDPINVGSRVHEYGGGAFGVQNGVIVFSERRDGSVWVIEPRHPPRKIATPDGCRYADFELDLPRRRVLAVREDHRERSPTDPEAAIVALDLDAAAETVLVKGPDFLSSPRLSPDGQKLAWIAWDHPHMPWDETRLYCAGIKDDGALAAPEMIAGAEPEAIVQPGWSAANILHFSSDRTGWWNLYAHEGGRDVALCPVEAEMGGPHWVFRQRFYAFLKSGGLIASLVQGWRQAHGADHGGRIYDARYRTGRRISTARRRGPRLYRDAADGAAGDHAETWLRSARPPRQSGRAFRSAVRDRFDRRGDYLPDLARAGSRFLVCAEKSRFRRTRGRFAASRRPVAWRPDQHDDQSFQLADPVVDQPRHRRRRRELWRIDRLWARLSPPPQWPVGHCRCR</sequence>
<dbReference type="Proteomes" id="UP000294360">
    <property type="component" value="Chromosome"/>
</dbReference>
<organism evidence="1 2">
    <name type="scientific">Methylocella tundrae</name>
    <dbReference type="NCBI Taxonomy" id="227605"/>
    <lineage>
        <taxon>Bacteria</taxon>
        <taxon>Pseudomonadati</taxon>
        <taxon>Pseudomonadota</taxon>
        <taxon>Alphaproteobacteria</taxon>
        <taxon>Hyphomicrobiales</taxon>
        <taxon>Beijerinckiaceae</taxon>
        <taxon>Methylocella</taxon>
    </lineage>
</organism>
<dbReference type="InterPro" id="IPR050585">
    <property type="entry name" value="Xaa-Pro_dipeptidyl-ppase/CocE"/>
</dbReference>
<dbReference type="InterPro" id="IPR011042">
    <property type="entry name" value="6-blade_b-propeller_TolB-like"/>
</dbReference>
<accession>A0A4U8Z555</accession>
<name>A0A4U8Z555_METTU</name>
<evidence type="ECO:0000313" key="2">
    <source>
        <dbReference type="Proteomes" id="UP000294360"/>
    </source>
</evidence>
<dbReference type="Gene3D" id="2.120.10.30">
    <property type="entry name" value="TolB, C-terminal domain"/>
    <property type="match status" value="1"/>
</dbReference>
<dbReference type="KEGG" id="mtun:MTUNDRAET4_3570"/>